<organism evidence="2 3">
    <name type="scientific">Paraburkholderia caballeronis</name>
    <dbReference type="NCBI Taxonomy" id="416943"/>
    <lineage>
        <taxon>Bacteria</taxon>
        <taxon>Pseudomonadati</taxon>
        <taxon>Pseudomonadota</taxon>
        <taxon>Betaproteobacteria</taxon>
        <taxon>Burkholderiales</taxon>
        <taxon>Burkholderiaceae</taxon>
        <taxon>Paraburkholderia</taxon>
    </lineage>
</organism>
<proteinExistence type="predicted"/>
<accession>A0A1H7NQ52</accession>
<keyword evidence="2" id="KW-0489">Methyltransferase</keyword>
<evidence type="ECO:0000259" key="1">
    <source>
        <dbReference type="Pfam" id="PF01890"/>
    </source>
</evidence>
<dbReference type="InterPro" id="IPR036518">
    <property type="entry name" value="CobE/GbiG_C_sf"/>
</dbReference>
<sequence>MNGLTIGIGCRRDSTAAQIGDAVRAALGARGLDTVAALATVADKAREPGLVEFCASHALPLRTFSREAIAAFCASHPLAAPSAATRARFGIDGVCEPCALLAAGRDGRLIVAKTVRDGVAVAVAIACAADANETPSPSPRQQDPAS</sequence>
<dbReference type="AlphaFoldDB" id="A0A1H7NQ52"/>
<dbReference type="GO" id="GO:0032259">
    <property type="term" value="P:methylation"/>
    <property type="evidence" value="ECO:0007669"/>
    <property type="project" value="UniProtKB-KW"/>
</dbReference>
<dbReference type="GO" id="GO:0016787">
    <property type="term" value="F:hydrolase activity"/>
    <property type="evidence" value="ECO:0007669"/>
    <property type="project" value="UniProtKB-KW"/>
</dbReference>
<reference evidence="3" key="1">
    <citation type="submission" date="2016-10" db="EMBL/GenBank/DDBJ databases">
        <authorList>
            <person name="Varghese N."/>
            <person name="Submissions S."/>
        </authorList>
    </citation>
    <scope>NUCLEOTIDE SEQUENCE [LARGE SCALE GENOMIC DNA]</scope>
    <source>
        <strain evidence="3">LMG 26416</strain>
    </source>
</reference>
<dbReference type="InterPro" id="IPR052553">
    <property type="entry name" value="CbiG_hydrolase"/>
</dbReference>
<dbReference type="GO" id="GO:0009236">
    <property type="term" value="P:cobalamin biosynthetic process"/>
    <property type="evidence" value="ECO:0007669"/>
    <property type="project" value="InterPro"/>
</dbReference>
<keyword evidence="2" id="KW-0808">Transferase</keyword>
<dbReference type="EMBL" id="FOAJ01000006">
    <property type="protein sequence ID" value="SEL25107.1"/>
    <property type="molecule type" value="Genomic_DNA"/>
</dbReference>
<dbReference type="PANTHER" id="PTHR37477:SF1">
    <property type="entry name" value="COBALT-PRECORRIN-5A HYDROLASE"/>
    <property type="match status" value="1"/>
</dbReference>
<dbReference type="STRING" id="416943.SAMN05445871_5145"/>
<dbReference type="PANTHER" id="PTHR37477">
    <property type="entry name" value="COBALT-PRECORRIN-5A HYDROLASE"/>
    <property type="match status" value="1"/>
</dbReference>
<evidence type="ECO:0000313" key="3">
    <source>
        <dbReference type="Proteomes" id="UP000199120"/>
    </source>
</evidence>
<dbReference type="Proteomes" id="UP000199120">
    <property type="component" value="Unassembled WGS sequence"/>
</dbReference>
<dbReference type="Gene3D" id="3.30.420.180">
    <property type="entry name" value="CobE/GbiG C-terminal domain"/>
    <property type="match status" value="1"/>
</dbReference>
<name>A0A1H7NQ52_9BURK</name>
<dbReference type="Pfam" id="PF01890">
    <property type="entry name" value="CbiG_C"/>
    <property type="match status" value="1"/>
</dbReference>
<dbReference type="OrthoDB" id="9781023at2"/>
<gene>
    <name evidence="2" type="ORF">SAMN05192542_10613</name>
</gene>
<evidence type="ECO:0000313" key="2">
    <source>
        <dbReference type="EMBL" id="SEL25107.1"/>
    </source>
</evidence>
<feature type="domain" description="CobE/GbiG C-terminal" evidence="1">
    <location>
        <begin position="4"/>
        <end position="124"/>
    </location>
</feature>
<dbReference type="InterPro" id="IPR002750">
    <property type="entry name" value="CobE/GbiG_C"/>
</dbReference>
<dbReference type="SUPFAM" id="SSF159664">
    <property type="entry name" value="CobE/GbiG C-terminal domain-like"/>
    <property type="match status" value="1"/>
</dbReference>
<protein>
    <submittedName>
        <fullName evidence="2">Cobalt-precorrin 5A hydrolase/uroporphyrin-III C-methyltransferase</fullName>
    </submittedName>
</protein>
<keyword evidence="3" id="KW-1185">Reference proteome</keyword>
<dbReference type="GO" id="GO:0008168">
    <property type="term" value="F:methyltransferase activity"/>
    <property type="evidence" value="ECO:0007669"/>
    <property type="project" value="UniProtKB-KW"/>
</dbReference>
<keyword evidence="2" id="KW-0378">Hydrolase</keyword>
<dbReference type="RefSeq" id="WP_090550439.1">
    <property type="nucleotide sequence ID" value="NZ_FNSR01000002.1"/>
</dbReference>